<dbReference type="AlphaFoldDB" id="A0A0D2L9E1"/>
<organism evidence="1 2">
    <name type="scientific">Hypholoma sublateritium (strain FD-334 SS-4)</name>
    <dbReference type="NCBI Taxonomy" id="945553"/>
    <lineage>
        <taxon>Eukaryota</taxon>
        <taxon>Fungi</taxon>
        <taxon>Dikarya</taxon>
        <taxon>Basidiomycota</taxon>
        <taxon>Agaricomycotina</taxon>
        <taxon>Agaricomycetes</taxon>
        <taxon>Agaricomycetidae</taxon>
        <taxon>Agaricales</taxon>
        <taxon>Agaricineae</taxon>
        <taxon>Strophariaceae</taxon>
        <taxon>Hypholoma</taxon>
    </lineage>
</organism>
<protein>
    <recommendedName>
        <fullName evidence="3">F-box domain-containing protein</fullName>
    </recommendedName>
</protein>
<evidence type="ECO:0008006" key="3">
    <source>
        <dbReference type="Google" id="ProtNLM"/>
    </source>
</evidence>
<dbReference type="OMA" id="FFYSEPL"/>
<gene>
    <name evidence="1" type="ORF">HYPSUDRAFT_39367</name>
</gene>
<name>A0A0D2L9E1_HYPSF</name>
<dbReference type="OrthoDB" id="2587912at2759"/>
<proteinExistence type="predicted"/>
<evidence type="ECO:0000313" key="1">
    <source>
        <dbReference type="EMBL" id="KJA23842.1"/>
    </source>
</evidence>
<evidence type="ECO:0000313" key="2">
    <source>
        <dbReference type="Proteomes" id="UP000054270"/>
    </source>
</evidence>
<keyword evidence="2" id="KW-1185">Reference proteome</keyword>
<dbReference type="Proteomes" id="UP000054270">
    <property type="component" value="Unassembled WGS sequence"/>
</dbReference>
<sequence length="316" mass="35631">MAVLPPEIIHQILSFYLFHPQQPITALLTTASFFLDISQDILYSNLHFTSRKQLVSFISTYSAPTCQIPRAPRSVELDITEGEESKNIFVEIHALFSKCLSKHKDLERDELGRPLLDILRLRLNSHYFDLQMSMICDALSLVNPRQFVWTGPDPPHHFSIAIVLPAIPHLFRALESYTNLVYLKLSHFTMNFSSSESYTARLPVIPSLRQLHLGLVIFLDPLLVASLLAEPGLTNLEQICLVDAYRESIWGPRLRRSDIEAAAASMHLRSDSDKGDQLGLLDVEATNKRILSIVICAAQTERIMGGDRVEDNSALL</sequence>
<accession>A0A0D2L9E1</accession>
<reference evidence="2" key="1">
    <citation type="submission" date="2014-04" db="EMBL/GenBank/DDBJ databases">
        <title>Evolutionary Origins and Diversification of the Mycorrhizal Mutualists.</title>
        <authorList>
            <consortium name="DOE Joint Genome Institute"/>
            <consortium name="Mycorrhizal Genomics Consortium"/>
            <person name="Kohler A."/>
            <person name="Kuo A."/>
            <person name="Nagy L.G."/>
            <person name="Floudas D."/>
            <person name="Copeland A."/>
            <person name="Barry K.W."/>
            <person name="Cichocki N."/>
            <person name="Veneault-Fourrey C."/>
            <person name="LaButti K."/>
            <person name="Lindquist E.A."/>
            <person name="Lipzen A."/>
            <person name="Lundell T."/>
            <person name="Morin E."/>
            <person name="Murat C."/>
            <person name="Riley R."/>
            <person name="Ohm R."/>
            <person name="Sun H."/>
            <person name="Tunlid A."/>
            <person name="Henrissat B."/>
            <person name="Grigoriev I.V."/>
            <person name="Hibbett D.S."/>
            <person name="Martin F."/>
        </authorList>
    </citation>
    <scope>NUCLEOTIDE SEQUENCE [LARGE SCALE GENOMIC DNA]</scope>
    <source>
        <strain evidence="2">FD-334 SS-4</strain>
    </source>
</reference>
<dbReference type="EMBL" id="KN817540">
    <property type="protein sequence ID" value="KJA23842.1"/>
    <property type="molecule type" value="Genomic_DNA"/>
</dbReference>